<evidence type="ECO:0000313" key="2">
    <source>
        <dbReference type="Proteomes" id="UP001497514"/>
    </source>
</evidence>
<organism evidence="1 2">
    <name type="scientific">Tenacibaculum dicentrarchi</name>
    <dbReference type="NCBI Taxonomy" id="669041"/>
    <lineage>
        <taxon>Bacteria</taxon>
        <taxon>Pseudomonadati</taxon>
        <taxon>Bacteroidota</taxon>
        <taxon>Flavobacteriia</taxon>
        <taxon>Flavobacteriales</taxon>
        <taxon>Flavobacteriaceae</taxon>
        <taxon>Tenacibaculum</taxon>
    </lineage>
</organism>
<reference evidence="1 2" key="1">
    <citation type="submission" date="2024-05" db="EMBL/GenBank/DDBJ databases">
        <authorList>
            <person name="Duchaud E."/>
        </authorList>
    </citation>
    <scope>NUCLEOTIDE SEQUENCE [LARGE SCALE GENOMIC DNA]</scope>
    <source>
        <strain evidence="1">Ena-SAMPLE-TAB-13-05-2024-13:56:06:370-140309</strain>
    </source>
</reference>
<name>A0ABM9NXD3_9FLAO</name>
<gene>
    <name evidence="1" type="ORF">TD3509T_1433</name>
</gene>
<proteinExistence type="predicted"/>
<dbReference type="EMBL" id="OZ038524">
    <property type="protein sequence ID" value="CAL2082866.1"/>
    <property type="molecule type" value="Genomic_DNA"/>
</dbReference>
<keyword evidence="2" id="KW-1185">Reference proteome</keyword>
<dbReference type="Proteomes" id="UP001497514">
    <property type="component" value="Chromosome"/>
</dbReference>
<dbReference type="RefSeq" id="WP_145993569.1">
    <property type="nucleotide sequence ID" value="NZ_OZ038524.1"/>
</dbReference>
<evidence type="ECO:0000313" key="1">
    <source>
        <dbReference type="EMBL" id="CAL2082866.1"/>
    </source>
</evidence>
<sequence length="148" mass="18162">MRLRFFCKYDVSPFLLFFSWLVLCIGIPGTIHRDFREKIEYEKEVHKYYIESLGNDKYMEGVFFLGNGYVMEKDYYFFYVNTSNGYQRLKIPVESTYLIETDERRPEYVQIYRDYNDDKSFWKVLPDCEKYNKLYVPKGTIVRDFRVR</sequence>
<protein>
    <submittedName>
        <fullName evidence="1">Uncharacterized protein</fullName>
    </submittedName>
</protein>
<accession>A0ABM9NXD3</accession>